<feature type="transmembrane region" description="Helical" evidence="1">
    <location>
        <begin position="294"/>
        <end position="314"/>
    </location>
</feature>
<dbReference type="RefSeq" id="WP_370058312.1">
    <property type="nucleotide sequence ID" value="NZ_JBGBYD010000002.1"/>
</dbReference>
<reference evidence="2 3" key="1">
    <citation type="submission" date="2024-07" db="EMBL/GenBank/DDBJ databases">
        <title>Genomic Encyclopedia of Type Strains, Phase V (KMG-V): Genome sequencing to study the core and pangenomes of soil and plant-associated prokaryotes.</title>
        <authorList>
            <person name="Whitman W."/>
        </authorList>
    </citation>
    <scope>NUCLEOTIDE SEQUENCE [LARGE SCALE GENOMIC DNA]</scope>
    <source>
        <strain evidence="2 3">USDA 222</strain>
    </source>
</reference>
<keyword evidence="1" id="KW-1133">Transmembrane helix</keyword>
<feature type="transmembrane region" description="Helical" evidence="1">
    <location>
        <begin position="365"/>
        <end position="385"/>
    </location>
</feature>
<evidence type="ECO:0000313" key="2">
    <source>
        <dbReference type="EMBL" id="MEY9473690.1"/>
    </source>
</evidence>
<feature type="transmembrane region" description="Helical" evidence="1">
    <location>
        <begin position="198"/>
        <end position="215"/>
    </location>
</feature>
<sequence length="739" mass="80202">MTRNQPTLAGACLLAFVGLFIFVFAGPQITDFWHGNADTVRHIESVSLSLYGRFHGTAFVTDAYSGEFPTYYNFLSDWLINLIAHATGLPPFEAQAVIYVPLLVTLLFLGAYLSMRALDIERGVASFMALLVVGAGETPFVHHLYRVFERFSGVSQASGNLIPPAGSMGVASSQDLGWVLFLPVLASLYCAKRGNRPIVTVFAGALLGIACLAHTLTFLQLATTVCVCVAADGIANLIRAGRIGYAMARAGAIVVVLALMIVRGNMVGLSMSSFVIFWSTCFLASLVDARSVRFAVLYGVSAAIVASPYALQVWQLSLQAGRFEEVDSYAKVPTIEFILFHLVYIASAVIVFLNARRLGRPDLLIWLSVMLLVSVGMGLGTFGLNSHAYRFWTNAIIPFALFAGLSLAVPPSPSRRLVMGLIVPLLLIGVVRNLWVVRYPLPEAVSRTVGSVESYNGARPLPAGASALLDQLRNRTAPLPSGSRLLVPPEYDYPQQAYRNGLMLAVSSVPSFVPDPRYIIWHDLYADRVAVFCSLFPTYPQFDTHTKARICEQTPKQLAPGHLDLIDARAAADVLALYRIRLLAVLQGLPTDPMIDQARRLGLKPVYDGSGSMVWDTTSQSDPDRISFGAATYREPELSIAMVAPQAGRYIVVLAGRAIATNVRQLRSGQLLAELHPLGADAIAVTMDLPAGSSEMTLTLPPDRRLRTVFPTPIRLIVGVKQEAAQKVITGPSLQQLLR</sequence>
<comment type="caution">
    <text evidence="2">The sequence shown here is derived from an EMBL/GenBank/DDBJ whole genome shotgun (WGS) entry which is preliminary data.</text>
</comment>
<protein>
    <recommendedName>
        <fullName evidence="4">YfhO family protein</fullName>
    </recommendedName>
</protein>
<gene>
    <name evidence="2" type="ORF">ABH992_006089</name>
</gene>
<accession>A0ABV4GRG6</accession>
<name>A0ABV4GRG6_9BRAD</name>
<proteinExistence type="predicted"/>
<organism evidence="2 3">
    <name type="scientific">Bradyrhizobium yuanmingense</name>
    <dbReference type="NCBI Taxonomy" id="108015"/>
    <lineage>
        <taxon>Bacteria</taxon>
        <taxon>Pseudomonadati</taxon>
        <taxon>Pseudomonadota</taxon>
        <taxon>Alphaproteobacteria</taxon>
        <taxon>Hyphomicrobiales</taxon>
        <taxon>Nitrobacteraceae</taxon>
        <taxon>Bradyrhizobium</taxon>
    </lineage>
</organism>
<keyword evidence="1" id="KW-0812">Transmembrane</keyword>
<keyword evidence="3" id="KW-1185">Reference proteome</keyword>
<feature type="transmembrane region" description="Helical" evidence="1">
    <location>
        <begin position="127"/>
        <end position="145"/>
    </location>
</feature>
<feature type="transmembrane region" description="Helical" evidence="1">
    <location>
        <begin position="417"/>
        <end position="437"/>
    </location>
</feature>
<evidence type="ECO:0000313" key="3">
    <source>
        <dbReference type="Proteomes" id="UP001565474"/>
    </source>
</evidence>
<feature type="transmembrane region" description="Helical" evidence="1">
    <location>
        <begin position="221"/>
        <end position="238"/>
    </location>
</feature>
<feature type="transmembrane region" description="Helical" evidence="1">
    <location>
        <begin position="391"/>
        <end position="410"/>
    </location>
</feature>
<evidence type="ECO:0008006" key="4">
    <source>
        <dbReference type="Google" id="ProtNLM"/>
    </source>
</evidence>
<dbReference type="EMBL" id="JBGBZN010000002">
    <property type="protein sequence ID" value="MEY9473690.1"/>
    <property type="molecule type" value="Genomic_DNA"/>
</dbReference>
<dbReference type="Proteomes" id="UP001565474">
    <property type="component" value="Unassembled WGS sequence"/>
</dbReference>
<feature type="transmembrane region" description="Helical" evidence="1">
    <location>
        <begin position="245"/>
        <end position="262"/>
    </location>
</feature>
<evidence type="ECO:0000256" key="1">
    <source>
        <dbReference type="SAM" id="Phobius"/>
    </source>
</evidence>
<feature type="transmembrane region" description="Helical" evidence="1">
    <location>
        <begin position="176"/>
        <end position="191"/>
    </location>
</feature>
<feature type="transmembrane region" description="Helical" evidence="1">
    <location>
        <begin position="268"/>
        <end position="287"/>
    </location>
</feature>
<feature type="transmembrane region" description="Helical" evidence="1">
    <location>
        <begin position="334"/>
        <end position="353"/>
    </location>
</feature>
<keyword evidence="1" id="KW-0472">Membrane</keyword>
<feature type="transmembrane region" description="Helical" evidence="1">
    <location>
        <begin position="96"/>
        <end position="115"/>
    </location>
</feature>